<evidence type="ECO:0008006" key="4">
    <source>
        <dbReference type="Google" id="ProtNLM"/>
    </source>
</evidence>
<feature type="compositionally biased region" description="Low complexity" evidence="1">
    <location>
        <begin position="115"/>
        <end position="124"/>
    </location>
</feature>
<dbReference type="Proteomes" id="UP001189429">
    <property type="component" value="Unassembled WGS sequence"/>
</dbReference>
<comment type="caution">
    <text evidence="2">The sequence shown here is derived from an EMBL/GenBank/DDBJ whole genome shotgun (WGS) entry which is preliminary data.</text>
</comment>
<protein>
    <recommendedName>
        <fullName evidence="4">Condensin complex subunit 2</fullName>
    </recommendedName>
</protein>
<gene>
    <name evidence="2" type="ORF">PCOR1329_LOCUS45704</name>
</gene>
<name>A0ABN9U6Z7_9DINO</name>
<evidence type="ECO:0000256" key="1">
    <source>
        <dbReference type="SAM" id="MobiDB-lite"/>
    </source>
</evidence>
<feature type="compositionally biased region" description="Basic and acidic residues" evidence="1">
    <location>
        <begin position="102"/>
        <end position="114"/>
    </location>
</feature>
<dbReference type="EMBL" id="CAUYUJ010015496">
    <property type="protein sequence ID" value="CAK0854738.1"/>
    <property type="molecule type" value="Genomic_DNA"/>
</dbReference>
<keyword evidence="3" id="KW-1185">Reference proteome</keyword>
<feature type="region of interest" description="Disordered" evidence="1">
    <location>
        <begin position="30"/>
        <end position="70"/>
    </location>
</feature>
<feature type="compositionally biased region" description="Basic and acidic residues" evidence="1">
    <location>
        <begin position="30"/>
        <end position="41"/>
    </location>
</feature>
<accession>A0ABN9U6Z7</accession>
<feature type="region of interest" description="Disordered" evidence="1">
    <location>
        <begin position="99"/>
        <end position="136"/>
    </location>
</feature>
<feature type="non-terminal residue" evidence="2">
    <location>
        <position position="1"/>
    </location>
</feature>
<feature type="compositionally biased region" description="Basic and acidic residues" evidence="1">
    <location>
        <begin position="125"/>
        <end position="136"/>
    </location>
</feature>
<reference evidence="2" key="1">
    <citation type="submission" date="2023-10" db="EMBL/GenBank/DDBJ databases">
        <authorList>
            <person name="Chen Y."/>
            <person name="Shah S."/>
            <person name="Dougan E. K."/>
            <person name="Thang M."/>
            <person name="Chan C."/>
        </authorList>
    </citation>
    <scope>NUCLEOTIDE SEQUENCE [LARGE SCALE GENOMIC DNA]</scope>
</reference>
<sequence>AQGRRRPPATTAVHFSATAMVAFDRAPREKFPLTGEDDSRAQGHHVFNVKPRRRAESEPRQQLKLPALPKVHLKRERMRFRPAPLQVQVGGPDLFSALLEELPTREPHPLDKYPAEAGADAQGGEAHRGRRPDEDH</sequence>
<proteinExistence type="predicted"/>
<evidence type="ECO:0000313" key="2">
    <source>
        <dbReference type="EMBL" id="CAK0854738.1"/>
    </source>
</evidence>
<organism evidence="2 3">
    <name type="scientific">Prorocentrum cordatum</name>
    <dbReference type="NCBI Taxonomy" id="2364126"/>
    <lineage>
        <taxon>Eukaryota</taxon>
        <taxon>Sar</taxon>
        <taxon>Alveolata</taxon>
        <taxon>Dinophyceae</taxon>
        <taxon>Prorocentrales</taxon>
        <taxon>Prorocentraceae</taxon>
        <taxon>Prorocentrum</taxon>
    </lineage>
</organism>
<evidence type="ECO:0000313" key="3">
    <source>
        <dbReference type="Proteomes" id="UP001189429"/>
    </source>
</evidence>